<evidence type="ECO:0000256" key="7">
    <source>
        <dbReference type="ARBA" id="ARBA00023027"/>
    </source>
</evidence>
<dbReference type="CDD" id="cd08883">
    <property type="entry name" value="RHO_alpha_C_CMO-like"/>
    <property type="match status" value="1"/>
</dbReference>
<sequence>MQLNDYVFEPDLARATTIPARWYIDPAMLAIEEERIFGRTWQLVGRVEHVRNPGDYFTCSVVNEPLVVTRDTAGNLHAFYNVCRHRAGSVAEGCGNRKTLQCSYHAWTYNLDGTLRSTPEFEGVENFDKADYGLRPVQVDTWGPFVFVNLDPQAPPLRDMLGAIPEETANMPLERMGFYKRVDYEINCNWKVYVDNYLEGYHIPVAHPGLFKEIDYKQYRVETFRYYSKQHAPIRENPDSLYRRHLEEGAPAQALYYWVFPNLMLNIYPDNLQINIILPLGHERTLTIFEWYVLDVDRPEVAEEFHRSFKFSDVVQKEDIDICEAVQKRLRSRSYNVGRFSVLRENGVHHFHGLLAEYLQRA</sequence>
<comment type="cofactor">
    <cofactor evidence="1">
        <name>Fe cation</name>
        <dbReference type="ChEBI" id="CHEBI:24875"/>
    </cofactor>
</comment>
<evidence type="ECO:0000256" key="4">
    <source>
        <dbReference type="ARBA" id="ARBA00023002"/>
    </source>
</evidence>
<dbReference type="InterPro" id="IPR017941">
    <property type="entry name" value="Rieske_2Fe-2S"/>
</dbReference>
<keyword evidence="3" id="KW-0479">Metal-binding</keyword>
<evidence type="ECO:0000256" key="1">
    <source>
        <dbReference type="ARBA" id="ARBA00001962"/>
    </source>
</evidence>
<keyword evidence="10" id="KW-1185">Reference proteome</keyword>
<dbReference type="Gene3D" id="3.90.380.10">
    <property type="entry name" value="Naphthalene 1,2-dioxygenase Alpha Subunit, Chain A, domain 1"/>
    <property type="match status" value="2"/>
</dbReference>
<dbReference type="InterPro" id="IPR001663">
    <property type="entry name" value="Rng_hydr_dOase-A"/>
</dbReference>
<dbReference type="CDD" id="cd03469">
    <property type="entry name" value="Rieske_RO_Alpha_N"/>
    <property type="match status" value="1"/>
</dbReference>
<name>A7NQI4_ROSCS</name>
<dbReference type="AlphaFoldDB" id="A7NQI4"/>
<proteinExistence type="predicted"/>
<dbReference type="SUPFAM" id="SSF50022">
    <property type="entry name" value="ISP domain"/>
    <property type="match status" value="1"/>
</dbReference>
<dbReference type="PROSITE" id="PS51296">
    <property type="entry name" value="RIESKE"/>
    <property type="match status" value="1"/>
</dbReference>
<reference evidence="9 10" key="1">
    <citation type="submission" date="2007-08" db="EMBL/GenBank/DDBJ databases">
        <title>Complete sequence of Roseiflexus castenholzii DSM 13941.</title>
        <authorList>
            <consortium name="US DOE Joint Genome Institute"/>
            <person name="Copeland A."/>
            <person name="Lucas S."/>
            <person name="Lapidus A."/>
            <person name="Barry K."/>
            <person name="Glavina del Rio T."/>
            <person name="Dalin E."/>
            <person name="Tice H."/>
            <person name="Pitluck S."/>
            <person name="Thompson L.S."/>
            <person name="Brettin T."/>
            <person name="Bruce D."/>
            <person name="Detter J.C."/>
            <person name="Han C."/>
            <person name="Tapia R."/>
            <person name="Schmutz J."/>
            <person name="Larimer F."/>
            <person name="Land M."/>
            <person name="Hauser L."/>
            <person name="Kyrpides N."/>
            <person name="Mikhailova N."/>
            <person name="Bryant D.A."/>
            <person name="Hanada S."/>
            <person name="Tsukatani Y."/>
            <person name="Richardson P."/>
        </authorList>
    </citation>
    <scope>NUCLEOTIDE SEQUENCE [LARGE SCALE GENOMIC DNA]</scope>
    <source>
        <strain evidence="10">DSM 13941 / HLO8</strain>
    </source>
</reference>
<keyword evidence="2" id="KW-0001">2Fe-2S</keyword>
<evidence type="ECO:0000256" key="3">
    <source>
        <dbReference type="ARBA" id="ARBA00022723"/>
    </source>
</evidence>
<dbReference type="HOGENOM" id="CLU_026244_3_0_0"/>
<evidence type="ECO:0000256" key="2">
    <source>
        <dbReference type="ARBA" id="ARBA00022714"/>
    </source>
</evidence>
<dbReference type="Gene3D" id="2.102.10.10">
    <property type="entry name" value="Rieske [2Fe-2S] iron-sulphur domain"/>
    <property type="match status" value="1"/>
</dbReference>
<dbReference type="OrthoDB" id="9800776at2"/>
<dbReference type="eggNOG" id="COG4638">
    <property type="taxonomic scope" value="Bacteria"/>
</dbReference>
<evidence type="ECO:0000313" key="9">
    <source>
        <dbReference type="EMBL" id="ABU59830.1"/>
    </source>
</evidence>
<dbReference type="EMBL" id="CP000804">
    <property type="protein sequence ID" value="ABU59830.1"/>
    <property type="molecule type" value="Genomic_DNA"/>
</dbReference>
<dbReference type="SUPFAM" id="SSF55961">
    <property type="entry name" value="Bet v1-like"/>
    <property type="match status" value="1"/>
</dbReference>
<dbReference type="PANTHER" id="PTHR43756:SF5">
    <property type="entry name" value="CHOLINE MONOOXYGENASE, CHLOROPLASTIC"/>
    <property type="match status" value="1"/>
</dbReference>
<dbReference type="PRINTS" id="PR00090">
    <property type="entry name" value="RNGDIOXGNASE"/>
</dbReference>
<dbReference type="RefSeq" id="WP_012122253.1">
    <property type="nucleotide sequence ID" value="NC_009767.1"/>
</dbReference>
<keyword evidence="4" id="KW-0560">Oxidoreductase</keyword>
<gene>
    <name evidence="9" type="ordered locus">Rcas_3791</name>
</gene>
<dbReference type="GO" id="GO:0004497">
    <property type="term" value="F:monooxygenase activity"/>
    <property type="evidence" value="ECO:0007669"/>
    <property type="project" value="UniProtKB-ARBA"/>
</dbReference>
<keyword evidence="5" id="KW-0408">Iron</keyword>
<evidence type="ECO:0000313" key="10">
    <source>
        <dbReference type="Proteomes" id="UP000000263"/>
    </source>
</evidence>
<dbReference type="KEGG" id="rca:Rcas_3791"/>
<feature type="domain" description="Rieske" evidence="8">
    <location>
        <begin position="41"/>
        <end position="148"/>
    </location>
</feature>
<dbReference type="Pfam" id="PF00355">
    <property type="entry name" value="Rieske"/>
    <property type="match status" value="1"/>
</dbReference>
<dbReference type="GO" id="GO:0016705">
    <property type="term" value="F:oxidoreductase activity, acting on paired donors, with incorporation or reduction of molecular oxygen"/>
    <property type="evidence" value="ECO:0007669"/>
    <property type="project" value="UniProtKB-ARBA"/>
</dbReference>
<dbReference type="InterPro" id="IPR015881">
    <property type="entry name" value="ARHD_Rieske_2Fe_2S"/>
</dbReference>
<keyword evidence="6" id="KW-0411">Iron-sulfur</keyword>
<dbReference type="PROSITE" id="PS00570">
    <property type="entry name" value="RING_HYDROXYL_ALPHA"/>
    <property type="match status" value="1"/>
</dbReference>
<dbReference type="GO" id="GO:0051537">
    <property type="term" value="F:2 iron, 2 sulfur cluster binding"/>
    <property type="evidence" value="ECO:0007669"/>
    <property type="project" value="UniProtKB-KW"/>
</dbReference>
<dbReference type="PANTHER" id="PTHR43756">
    <property type="entry name" value="CHOLINE MONOOXYGENASE, CHLOROPLASTIC"/>
    <property type="match status" value="1"/>
</dbReference>
<protein>
    <submittedName>
        <fullName evidence="9">Rieske (2Fe-2S) domain protein</fullName>
    </submittedName>
</protein>
<dbReference type="Pfam" id="PF00848">
    <property type="entry name" value="Ring_hydroxyl_A"/>
    <property type="match status" value="1"/>
</dbReference>
<keyword evidence="7" id="KW-0520">NAD</keyword>
<evidence type="ECO:0000256" key="6">
    <source>
        <dbReference type="ARBA" id="ARBA00023014"/>
    </source>
</evidence>
<dbReference type="STRING" id="383372.Rcas_3791"/>
<dbReference type="GO" id="GO:0005506">
    <property type="term" value="F:iron ion binding"/>
    <property type="evidence" value="ECO:0007669"/>
    <property type="project" value="InterPro"/>
</dbReference>
<evidence type="ECO:0000256" key="5">
    <source>
        <dbReference type="ARBA" id="ARBA00023004"/>
    </source>
</evidence>
<evidence type="ECO:0000259" key="8">
    <source>
        <dbReference type="PROSITE" id="PS51296"/>
    </source>
</evidence>
<organism evidence="9 10">
    <name type="scientific">Roseiflexus castenholzii (strain DSM 13941 / HLO8)</name>
    <dbReference type="NCBI Taxonomy" id="383372"/>
    <lineage>
        <taxon>Bacteria</taxon>
        <taxon>Bacillati</taxon>
        <taxon>Chloroflexota</taxon>
        <taxon>Chloroflexia</taxon>
        <taxon>Chloroflexales</taxon>
        <taxon>Roseiflexineae</taxon>
        <taxon>Roseiflexaceae</taxon>
        <taxon>Roseiflexus</taxon>
    </lineage>
</organism>
<accession>A7NQI4</accession>
<dbReference type="InterPro" id="IPR036922">
    <property type="entry name" value="Rieske_2Fe-2S_sf"/>
</dbReference>
<dbReference type="Proteomes" id="UP000000263">
    <property type="component" value="Chromosome"/>
</dbReference>
<dbReference type="InterPro" id="IPR015879">
    <property type="entry name" value="Ring_hydroxy_dOase_asu_C_dom"/>
</dbReference>